<gene>
    <name evidence="1" type="ORF">HGRIS_001160</name>
</gene>
<name>A0ABR3JQN2_9AGAR</name>
<protein>
    <submittedName>
        <fullName evidence="1">Uncharacterized protein</fullName>
    </submittedName>
</protein>
<sequence length="113" mass="12646">MHAGITTTLADSRTYEGPQSVHICHRKFSDSLETYGHEPIQLVFTDNPRGDKAELERLIPSLRKEVILVPNNSSLPKFETPDDWSLIKLSTAYQVTTRLKSILDDVAGLPLSL</sequence>
<dbReference type="Proteomes" id="UP001556367">
    <property type="component" value="Unassembled WGS sequence"/>
</dbReference>
<keyword evidence="2" id="KW-1185">Reference proteome</keyword>
<comment type="caution">
    <text evidence="1">The sequence shown here is derived from an EMBL/GenBank/DDBJ whole genome shotgun (WGS) entry which is preliminary data.</text>
</comment>
<dbReference type="EMBL" id="JASNQZ010000005">
    <property type="protein sequence ID" value="KAL0957356.1"/>
    <property type="molecule type" value="Genomic_DNA"/>
</dbReference>
<proteinExistence type="predicted"/>
<evidence type="ECO:0000313" key="1">
    <source>
        <dbReference type="EMBL" id="KAL0957356.1"/>
    </source>
</evidence>
<evidence type="ECO:0000313" key="2">
    <source>
        <dbReference type="Proteomes" id="UP001556367"/>
    </source>
</evidence>
<organism evidence="1 2">
    <name type="scientific">Hohenbuehelia grisea</name>
    <dbReference type="NCBI Taxonomy" id="104357"/>
    <lineage>
        <taxon>Eukaryota</taxon>
        <taxon>Fungi</taxon>
        <taxon>Dikarya</taxon>
        <taxon>Basidiomycota</taxon>
        <taxon>Agaricomycotina</taxon>
        <taxon>Agaricomycetes</taxon>
        <taxon>Agaricomycetidae</taxon>
        <taxon>Agaricales</taxon>
        <taxon>Pleurotineae</taxon>
        <taxon>Pleurotaceae</taxon>
        <taxon>Hohenbuehelia</taxon>
    </lineage>
</organism>
<accession>A0ABR3JQN2</accession>
<reference evidence="2" key="1">
    <citation type="submission" date="2024-06" db="EMBL/GenBank/DDBJ databases">
        <title>Multi-omics analyses provide insights into the biosynthesis of the anticancer antibiotic pleurotin in Hohenbuehelia grisea.</title>
        <authorList>
            <person name="Weaver J.A."/>
            <person name="Alberti F."/>
        </authorList>
    </citation>
    <scope>NUCLEOTIDE SEQUENCE [LARGE SCALE GENOMIC DNA]</scope>
    <source>
        <strain evidence="2">T-177</strain>
    </source>
</reference>